<evidence type="ECO:0000256" key="2">
    <source>
        <dbReference type="ARBA" id="ARBA00004651"/>
    </source>
</evidence>
<dbReference type="AlphaFoldDB" id="A0A329MUX6"/>
<keyword evidence="9" id="KW-0418">Kinase</keyword>
<dbReference type="InterPro" id="IPR010559">
    <property type="entry name" value="Sig_transdc_His_kin_internal"/>
</dbReference>
<dbReference type="EC" id="2.7.13.3" evidence="3"/>
<evidence type="ECO:0000256" key="3">
    <source>
        <dbReference type="ARBA" id="ARBA00012438"/>
    </source>
</evidence>
<comment type="catalytic activity">
    <reaction evidence="1">
        <text>ATP + protein L-histidine = ADP + protein N-phospho-L-histidine.</text>
        <dbReference type="EC" id="2.7.13.3"/>
    </reaction>
</comment>
<dbReference type="GO" id="GO:0005524">
    <property type="term" value="F:ATP binding"/>
    <property type="evidence" value="ECO:0007669"/>
    <property type="project" value="UniProtKB-KW"/>
</dbReference>
<dbReference type="Gene3D" id="3.30.565.10">
    <property type="entry name" value="Histidine kinase-like ATPase, C-terminal domain"/>
    <property type="match status" value="1"/>
</dbReference>
<evidence type="ECO:0000259" key="16">
    <source>
        <dbReference type="PROSITE" id="PS50885"/>
    </source>
</evidence>
<keyword evidence="10" id="KW-0067">ATP-binding</keyword>
<feature type="transmembrane region" description="Helical" evidence="14">
    <location>
        <begin position="31"/>
        <end position="51"/>
    </location>
</feature>
<keyword evidence="7 14" id="KW-0812">Transmembrane</keyword>
<feature type="domain" description="HAMP" evidence="16">
    <location>
        <begin position="332"/>
        <end position="385"/>
    </location>
</feature>
<evidence type="ECO:0000256" key="1">
    <source>
        <dbReference type="ARBA" id="ARBA00000085"/>
    </source>
</evidence>
<dbReference type="PROSITE" id="PS50109">
    <property type="entry name" value="HIS_KIN"/>
    <property type="match status" value="1"/>
</dbReference>
<keyword evidence="4" id="KW-1003">Cell membrane</keyword>
<evidence type="ECO:0000256" key="12">
    <source>
        <dbReference type="ARBA" id="ARBA00023012"/>
    </source>
</evidence>
<evidence type="ECO:0000256" key="9">
    <source>
        <dbReference type="ARBA" id="ARBA00022777"/>
    </source>
</evidence>
<evidence type="ECO:0000313" key="17">
    <source>
        <dbReference type="EMBL" id="RAV23360.1"/>
    </source>
</evidence>
<keyword evidence="11 14" id="KW-1133">Transmembrane helix</keyword>
<evidence type="ECO:0000256" key="5">
    <source>
        <dbReference type="ARBA" id="ARBA00022553"/>
    </source>
</evidence>
<evidence type="ECO:0000256" key="6">
    <source>
        <dbReference type="ARBA" id="ARBA00022679"/>
    </source>
</evidence>
<dbReference type="Gene3D" id="6.10.340.10">
    <property type="match status" value="1"/>
</dbReference>
<evidence type="ECO:0000256" key="4">
    <source>
        <dbReference type="ARBA" id="ARBA00022475"/>
    </source>
</evidence>
<dbReference type="PROSITE" id="PS50885">
    <property type="entry name" value="HAMP"/>
    <property type="match status" value="1"/>
</dbReference>
<evidence type="ECO:0000256" key="10">
    <source>
        <dbReference type="ARBA" id="ARBA00022840"/>
    </source>
</evidence>
<dbReference type="InterPro" id="IPR050640">
    <property type="entry name" value="Bact_2-comp_sensor_kinase"/>
</dbReference>
<dbReference type="InterPro" id="IPR003660">
    <property type="entry name" value="HAMP_dom"/>
</dbReference>
<dbReference type="PANTHER" id="PTHR34220">
    <property type="entry name" value="SENSOR HISTIDINE KINASE YPDA"/>
    <property type="match status" value="1"/>
</dbReference>
<dbReference type="PANTHER" id="PTHR34220:SF11">
    <property type="entry name" value="SENSOR PROTEIN KINASE HPTS"/>
    <property type="match status" value="1"/>
</dbReference>
<dbReference type="GO" id="GO:0000155">
    <property type="term" value="F:phosphorelay sensor kinase activity"/>
    <property type="evidence" value="ECO:0007669"/>
    <property type="project" value="InterPro"/>
</dbReference>
<evidence type="ECO:0000256" key="7">
    <source>
        <dbReference type="ARBA" id="ARBA00022692"/>
    </source>
</evidence>
<feature type="transmembrane region" description="Helical" evidence="14">
    <location>
        <begin position="312"/>
        <end position="334"/>
    </location>
</feature>
<keyword evidence="6" id="KW-0808">Transferase</keyword>
<evidence type="ECO:0000259" key="15">
    <source>
        <dbReference type="PROSITE" id="PS50109"/>
    </source>
</evidence>
<evidence type="ECO:0000256" key="13">
    <source>
        <dbReference type="ARBA" id="ARBA00023136"/>
    </source>
</evidence>
<keyword evidence="8" id="KW-0547">Nucleotide-binding</keyword>
<comment type="subcellular location">
    <subcellularLocation>
        <location evidence="2">Cell membrane</location>
        <topology evidence="2">Multi-pass membrane protein</topology>
    </subcellularLocation>
</comment>
<dbReference type="SMART" id="SM00304">
    <property type="entry name" value="HAMP"/>
    <property type="match status" value="1"/>
</dbReference>
<evidence type="ECO:0000256" key="11">
    <source>
        <dbReference type="ARBA" id="ARBA00022989"/>
    </source>
</evidence>
<name>A0A329MUX6_9BACL</name>
<evidence type="ECO:0000256" key="14">
    <source>
        <dbReference type="SAM" id="Phobius"/>
    </source>
</evidence>
<evidence type="ECO:0000313" key="18">
    <source>
        <dbReference type="Proteomes" id="UP000250369"/>
    </source>
</evidence>
<keyword evidence="5" id="KW-0597">Phosphoprotein</keyword>
<gene>
    <name evidence="17" type="ORF">DQG23_03970</name>
</gene>
<dbReference type="InterPro" id="IPR003594">
    <property type="entry name" value="HATPase_dom"/>
</dbReference>
<dbReference type="SUPFAM" id="SSF55874">
    <property type="entry name" value="ATPase domain of HSP90 chaperone/DNA topoisomerase II/histidine kinase"/>
    <property type="match status" value="1"/>
</dbReference>
<protein>
    <recommendedName>
        <fullName evidence="3">histidine kinase</fullName>
        <ecNumber evidence="3">2.7.13.3</ecNumber>
    </recommendedName>
</protein>
<organism evidence="17 18">
    <name type="scientific">Paenibacillus contaminans</name>
    <dbReference type="NCBI Taxonomy" id="450362"/>
    <lineage>
        <taxon>Bacteria</taxon>
        <taxon>Bacillati</taxon>
        <taxon>Bacillota</taxon>
        <taxon>Bacilli</taxon>
        <taxon>Bacillales</taxon>
        <taxon>Paenibacillaceae</taxon>
        <taxon>Paenibacillus</taxon>
    </lineage>
</organism>
<keyword evidence="13 14" id="KW-0472">Membrane</keyword>
<reference evidence="17 18" key="1">
    <citation type="journal article" date="2009" name="Int. J. Syst. Evol. Microbiol.">
        <title>Paenibacillus contaminans sp. nov., isolated from a contaminated laboratory plate.</title>
        <authorList>
            <person name="Chou J.H."/>
            <person name="Lee J.H."/>
            <person name="Lin M.C."/>
            <person name="Chang P.S."/>
            <person name="Arun A.B."/>
            <person name="Young C.C."/>
            <person name="Chen W.M."/>
        </authorList>
    </citation>
    <scope>NUCLEOTIDE SEQUENCE [LARGE SCALE GENOMIC DNA]</scope>
    <source>
        <strain evidence="17 18">CKOBP-6</strain>
    </source>
</reference>
<feature type="domain" description="Histidine kinase" evidence="15">
    <location>
        <begin position="496"/>
        <end position="592"/>
    </location>
</feature>
<sequence length="607" mass="69815">MGLDCLGDTTGGNGMGVWIGKLLPQKIKNRFFFSFVLFVLIPLLLLQLYYYRSTERLIVDKIQEQSGQQLDLMKTGFSEMKNIAFLQWIELERSRELVDALRDIRRDTDKQIESIQEVIDRSRSRAMPQSRYLHYSVADLNDFQASSAEAGGGPLDRSWNAKALAALNEKGESYRWVPGVPNDLPASVTWSSKLLTFIGTIRDGEALIGVLRISFDYETWLKDSAKNFPVLQTYYILDESGKSLVQTEPTGGIKNDIVKKFTPTSSNPAYWVEESNTMLYGSTWLLPERWQIVSAFPLRIYFGDLKLLEQRIFITFLILTSVFILLTLLISSSVTRPLKLLKNKMEGVVRAEMKTFLPEQAYRGELSGLARSFNRMVTDMHLMVDRLKREERQRESVRFQMLISQMNPHFLLNTLNTLKWHAIDKEDATAADICKQLGKLLESSLTDEADLIRLQDEIDLVEAYVRIQKFRYDDRFVVFYKFEEHLRYALVPKLSLQPLVDNCIVHGFPRMEKQGVIQVSVYQEGNKLVMEVKDNGQGVKEAERKKQRRIRKGIGLTNVRERLQLLFKKEAELELVEQKEGALVRVTFPILLATPYKSEGEEGRCGS</sequence>
<dbReference type="InterPro" id="IPR005467">
    <property type="entry name" value="His_kinase_dom"/>
</dbReference>
<dbReference type="Pfam" id="PF02518">
    <property type="entry name" value="HATPase_c"/>
    <property type="match status" value="1"/>
</dbReference>
<dbReference type="InterPro" id="IPR036890">
    <property type="entry name" value="HATPase_C_sf"/>
</dbReference>
<dbReference type="Pfam" id="PF06580">
    <property type="entry name" value="His_kinase"/>
    <property type="match status" value="1"/>
</dbReference>
<keyword evidence="12" id="KW-0902">Two-component regulatory system</keyword>
<keyword evidence="18" id="KW-1185">Reference proteome</keyword>
<accession>A0A329MUX6</accession>
<dbReference type="EMBL" id="QMFB01000001">
    <property type="protein sequence ID" value="RAV23360.1"/>
    <property type="molecule type" value="Genomic_DNA"/>
</dbReference>
<comment type="caution">
    <text evidence="17">The sequence shown here is derived from an EMBL/GenBank/DDBJ whole genome shotgun (WGS) entry which is preliminary data.</text>
</comment>
<proteinExistence type="predicted"/>
<evidence type="ECO:0000256" key="8">
    <source>
        <dbReference type="ARBA" id="ARBA00022741"/>
    </source>
</evidence>
<dbReference type="GO" id="GO:0005886">
    <property type="term" value="C:plasma membrane"/>
    <property type="evidence" value="ECO:0007669"/>
    <property type="project" value="UniProtKB-SubCell"/>
</dbReference>
<dbReference type="Proteomes" id="UP000250369">
    <property type="component" value="Unassembled WGS sequence"/>
</dbReference>